<dbReference type="PANTHER" id="PTHR12419">
    <property type="entry name" value="OTU DOMAIN CONTAINING PROTEIN"/>
    <property type="match status" value="1"/>
</dbReference>
<dbReference type="PROSITE" id="PS50802">
    <property type="entry name" value="OTU"/>
    <property type="match status" value="1"/>
</dbReference>
<dbReference type="InterPro" id="IPR038765">
    <property type="entry name" value="Papain-like_cys_pep_sf"/>
</dbReference>
<dbReference type="GO" id="GO:0004843">
    <property type="term" value="F:cysteine-type deubiquitinase activity"/>
    <property type="evidence" value="ECO:0007669"/>
    <property type="project" value="TreeGrafter"/>
</dbReference>
<accession>A0AAV1VTH9</accession>
<keyword evidence="4" id="KW-1185">Reference proteome</keyword>
<dbReference type="CDD" id="cd22751">
    <property type="entry name" value="OTU_plant_OTU9-like"/>
    <property type="match status" value="1"/>
</dbReference>
<feature type="domain" description="OTU" evidence="2">
    <location>
        <begin position="64"/>
        <end position="187"/>
    </location>
</feature>
<evidence type="ECO:0000313" key="3">
    <source>
        <dbReference type="EMBL" id="CAL0300335.1"/>
    </source>
</evidence>
<sequence length="198" mass="23097">MFIRGQSMMINGTQDTAKEENDHMIAVMLSQEYAKLDGTFVSYISNPNTCYQSRLLETLNTHGLCEVKVRGDGNCQFSALSQQIYGSTKHHMRVRDKIMKHLRHQKQLYESYVTTDYKIYCKRMKKCGEWGDHVTLQAAADKYEAKICVLTSSTNNPVIEIMPQQQTPKHEFWLSFSGVHYNSLHPVQHKPRRKFWLF</sequence>
<gene>
    <name evidence="3" type="ORF">LLUT_LOCUS1395</name>
</gene>
<dbReference type="EMBL" id="CAXHTB010000001">
    <property type="protein sequence ID" value="CAL0300335.1"/>
    <property type="molecule type" value="Genomic_DNA"/>
</dbReference>
<dbReference type="GO" id="GO:0016579">
    <property type="term" value="P:protein deubiquitination"/>
    <property type="evidence" value="ECO:0007669"/>
    <property type="project" value="TreeGrafter"/>
</dbReference>
<dbReference type="Pfam" id="PF02338">
    <property type="entry name" value="OTU"/>
    <property type="match status" value="1"/>
</dbReference>
<reference evidence="3 4" key="1">
    <citation type="submission" date="2024-03" db="EMBL/GenBank/DDBJ databases">
        <authorList>
            <person name="Martinez-Hernandez J."/>
        </authorList>
    </citation>
    <scope>NUCLEOTIDE SEQUENCE [LARGE SCALE GENOMIC DNA]</scope>
</reference>
<evidence type="ECO:0000256" key="1">
    <source>
        <dbReference type="ARBA" id="ARBA00010407"/>
    </source>
</evidence>
<organism evidence="3 4">
    <name type="scientific">Lupinus luteus</name>
    <name type="common">European yellow lupine</name>
    <dbReference type="NCBI Taxonomy" id="3873"/>
    <lineage>
        <taxon>Eukaryota</taxon>
        <taxon>Viridiplantae</taxon>
        <taxon>Streptophyta</taxon>
        <taxon>Embryophyta</taxon>
        <taxon>Tracheophyta</taxon>
        <taxon>Spermatophyta</taxon>
        <taxon>Magnoliopsida</taxon>
        <taxon>eudicotyledons</taxon>
        <taxon>Gunneridae</taxon>
        <taxon>Pentapetalae</taxon>
        <taxon>rosids</taxon>
        <taxon>fabids</taxon>
        <taxon>Fabales</taxon>
        <taxon>Fabaceae</taxon>
        <taxon>Papilionoideae</taxon>
        <taxon>50 kb inversion clade</taxon>
        <taxon>genistoids sensu lato</taxon>
        <taxon>core genistoids</taxon>
        <taxon>Genisteae</taxon>
        <taxon>Lupinus</taxon>
    </lineage>
</organism>
<protein>
    <recommendedName>
        <fullName evidence="2">OTU domain-containing protein</fullName>
    </recommendedName>
</protein>
<name>A0AAV1VTH9_LUPLU</name>
<evidence type="ECO:0000259" key="2">
    <source>
        <dbReference type="PROSITE" id="PS50802"/>
    </source>
</evidence>
<comment type="similarity">
    <text evidence="1">Belongs to the peptidase C85 family.</text>
</comment>
<proteinExistence type="inferred from homology"/>
<dbReference type="InterPro" id="IPR050704">
    <property type="entry name" value="Peptidase_C85-like"/>
</dbReference>
<comment type="caution">
    <text evidence="3">The sequence shown here is derived from an EMBL/GenBank/DDBJ whole genome shotgun (WGS) entry which is preliminary data.</text>
</comment>
<dbReference type="AlphaFoldDB" id="A0AAV1VTH9"/>
<dbReference type="Gene3D" id="3.90.70.80">
    <property type="match status" value="1"/>
</dbReference>
<dbReference type="PANTHER" id="PTHR12419:SF3">
    <property type="entry name" value="OVARIAN TUMOR DOMAIN-CONTAINING DEUBIQUITINATING ENZYME 12"/>
    <property type="match status" value="1"/>
</dbReference>
<dbReference type="Proteomes" id="UP001497480">
    <property type="component" value="Unassembled WGS sequence"/>
</dbReference>
<dbReference type="InterPro" id="IPR003323">
    <property type="entry name" value="OTU_dom"/>
</dbReference>
<evidence type="ECO:0000313" key="4">
    <source>
        <dbReference type="Proteomes" id="UP001497480"/>
    </source>
</evidence>
<dbReference type="SUPFAM" id="SSF54001">
    <property type="entry name" value="Cysteine proteinases"/>
    <property type="match status" value="1"/>
</dbReference>